<reference evidence="3" key="1">
    <citation type="journal article" date="2019" name="Int. J. Syst. Evol. Microbiol.">
        <title>The Global Catalogue of Microorganisms (GCM) 10K type strain sequencing project: providing services to taxonomists for standard genome sequencing and annotation.</title>
        <authorList>
            <consortium name="The Broad Institute Genomics Platform"/>
            <consortium name="The Broad Institute Genome Sequencing Center for Infectious Disease"/>
            <person name="Wu L."/>
            <person name="Ma J."/>
        </authorList>
    </citation>
    <scope>NUCLEOTIDE SEQUENCE [LARGE SCALE GENOMIC DNA]</scope>
    <source>
        <strain evidence="3">CCM 7756</strain>
    </source>
</reference>
<keyword evidence="3" id="KW-1185">Reference proteome</keyword>
<protein>
    <submittedName>
        <fullName evidence="2">Uncharacterized protein</fullName>
    </submittedName>
</protein>
<organism evidence="2 3">
    <name type="scientific">Salinicoccus sesuvii</name>
    <dbReference type="NCBI Taxonomy" id="868281"/>
    <lineage>
        <taxon>Bacteria</taxon>
        <taxon>Bacillati</taxon>
        <taxon>Bacillota</taxon>
        <taxon>Bacilli</taxon>
        <taxon>Bacillales</taxon>
        <taxon>Staphylococcaceae</taxon>
        <taxon>Salinicoccus</taxon>
    </lineage>
</organism>
<evidence type="ECO:0000313" key="2">
    <source>
        <dbReference type="EMBL" id="MFC3388550.1"/>
    </source>
</evidence>
<feature type="transmembrane region" description="Helical" evidence="1">
    <location>
        <begin position="62"/>
        <end position="81"/>
    </location>
</feature>
<proteinExistence type="predicted"/>
<sequence>MKWFRNSLPFFVIGYAIIWFVVILNITEEPPFLAPLAVMILGVVFTSDIDDLSDDARKIDSFLIRSLFSVVMVGLFINEIITSITLNQFGLVFLGTYFTLELSIHKIKPLKNLIISVFGSNAKD</sequence>
<feature type="transmembrane region" description="Helical" evidence="1">
    <location>
        <begin position="32"/>
        <end position="50"/>
    </location>
</feature>
<evidence type="ECO:0000313" key="3">
    <source>
        <dbReference type="Proteomes" id="UP001595637"/>
    </source>
</evidence>
<evidence type="ECO:0000256" key="1">
    <source>
        <dbReference type="SAM" id="Phobius"/>
    </source>
</evidence>
<comment type="caution">
    <text evidence="2">The sequence shown here is derived from an EMBL/GenBank/DDBJ whole genome shotgun (WGS) entry which is preliminary data.</text>
</comment>
<feature type="transmembrane region" description="Helical" evidence="1">
    <location>
        <begin position="7"/>
        <end position="26"/>
    </location>
</feature>
<accession>A0ABV7N7L0</accession>
<dbReference type="Proteomes" id="UP001595637">
    <property type="component" value="Unassembled WGS sequence"/>
</dbReference>
<name>A0ABV7N7L0_9STAP</name>
<gene>
    <name evidence="2" type="ORF">ACFOEO_08210</name>
</gene>
<keyword evidence="1" id="KW-1133">Transmembrane helix</keyword>
<dbReference type="RefSeq" id="WP_380654195.1">
    <property type="nucleotide sequence ID" value="NZ_JBHRVQ010000001.1"/>
</dbReference>
<keyword evidence="1" id="KW-0472">Membrane</keyword>
<dbReference type="EMBL" id="JBHRVQ010000001">
    <property type="protein sequence ID" value="MFC3388550.1"/>
    <property type="molecule type" value="Genomic_DNA"/>
</dbReference>
<keyword evidence="1" id="KW-0812">Transmembrane</keyword>